<dbReference type="Proteomes" id="UP001470230">
    <property type="component" value="Unassembled WGS sequence"/>
</dbReference>
<proteinExistence type="predicted"/>
<comment type="caution">
    <text evidence="2">The sequence shown here is derived from an EMBL/GenBank/DDBJ whole genome shotgun (WGS) entry which is preliminary data.</text>
</comment>
<reference evidence="2 3" key="1">
    <citation type="submission" date="2024-04" db="EMBL/GenBank/DDBJ databases">
        <title>Tritrichomonas musculus Genome.</title>
        <authorList>
            <person name="Alves-Ferreira E."/>
            <person name="Grigg M."/>
            <person name="Lorenzi H."/>
            <person name="Galac M."/>
        </authorList>
    </citation>
    <scope>NUCLEOTIDE SEQUENCE [LARGE SCALE GENOMIC DNA]</scope>
    <source>
        <strain evidence="2 3">EAF2021</strain>
    </source>
</reference>
<keyword evidence="3" id="KW-1185">Reference proteome</keyword>
<evidence type="ECO:0000313" key="2">
    <source>
        <dbReference type="EMBL" id="KAK8836987.1"/>
    </source>
</evidence>
<sequence>MSILQQQLMSGGTLIKNNYRSNEKWWKDETSKTETEKEIEMAPLVFAIINHDEEMVELLLKRVGIDTNLRSIFRKRKWSSDEDRRYGKEITDEQEKTPLFNS</sequence>
<evidence type="ECO:0000313" key="3">
    <source>
        <dbReference type="Proteomes" id="UP001470230"/>
    </source>
</evidence>
<evidence type="ECO:0000256" key="1">
    <source>
        <dbReference type="SAM" id="MobiDB-lite"/>
    </source>
</evidence>
<dbReference type="EMBL" id="JAPFFF010000062">
    <property type="protein sequence ID" value="KAK8836987.1"/>
    <property type="molecule type" value="Genomic_DNA"/>
</dbReference>
<feature type="compositionally biased region" description="Basic and acidic residues" evidence="1">
    <location>
        <begin position="78"/>
        <end position="96"/>
    </location>
</feature>
<feature type="region of interest" description="Disordered" evidence="1">
    <location>
        <begin position="77"/>
        <end position="102"/>
    </location>
</feature>
<accession>A0ABR2GUF3</accession>
<name>A0ABR2GUF3_9EUKA</name>
<organism evidence="2 3">
    <name type="scientific">Tritrichomonas musculus</name>
    <dbReference type="NCBI Taxonomy" id="1915356"/>
    <lineage>
        <taxon>Eukaryota</taxon>
        <taxon>Metamonada</taxon>
        <taxon>Parabasalia</taxon>
        <taxon>Tritrichomonadida</taxon>
        <taxon>Tritrichomonadidae</taxon>
        <taxon>Tritrichomonas</taxon>
    </lineage>
</organism>
<gene>
    <name evidence="2" type="ORF">M9Y10_037023</name>
</gene>
<protein>
    <recommendedName>
        <fullName evidence="4">Ankyrin repeat protein</fullName>
    </recommendedName>
</protein>
<evidence type="ECO:0008006" key="4">
    <source>
        <dbReference type="Google" id="ProtNLM"/>
    </source>
</evidence>